<proteinExistence type="predicted"/>
<gene>
    <name evidence="2" type="ORF">A6302_03129</name>
</gene>
<evidence type="ECO:0000256" key="1">
    <source>
        <dbReference type="SAM" id="Phobius"/>
    </source>
</evidence>
<dbReference type="Proteomes" id="UP000094622">
    <property type="component" value="Unassembled WGS sequence"/>
</dbReference>
<feature type="transmembrane region" description="Helical" evidence="1">
    <location>
        <begin position="60"/>
        <end position="83"/>
    </location>
</feature>
<keyword evidence="3" id="KW-1185">Reference proteome</keyword>
<dbReference type="AlphaFoldDB" id="A0A1E3GZU7"/>
<organism evidence="2 3">
    <name type="scientific">Methylobrevis pamukkalensis</name>
    <dbReference type="NCBI Taxonomy" id="1439726"/>
    <lineage>
        <taxon>Bacteria</taxon>
        <taxon>Pseudomonadati</taxon>
        <taxon>Pseudomonadota</taxon>
        <taxon>Alphaproteobacteria</taxon>
        <taxon>Hyphomicrobiales</taxon>
        <taxon>Pleomorphomonadaceae</taxon>
        <taxon>Methylobrevis</taxon>
    </lineage>
</organism>
<sequence length="115" mass="11803">MKRKEIIDQAITGGLIAAAKSTTTALDREDVAAVAAKLQEVAGPAIDHATNAEAWWRSRVTIGSIAGILSGGLGLWGLVAAGVTDPEALATPIAGIFGGAFALWGRWAARRPLGQ</sequence>
<accession>A0A1E3GZU7</accession>
<dbReference type="OrthoDB" id="8401987at2"/>
<keyword evidence="1" id="KW-0812">Transmembrane</keyword>
<comment type="caution">
    <text evidence="2">The sequence shown here is derived from an EMBL/GenBank/DDBJ whole genome shotgun (WGS) entry which is preliminary data.</text>
</comment>
<name>A0A1E3GZU7_9HYPH</name>
<feature type="transmembrane region" description="Helical" evidence="1">
    <location>
        <begin position="89"/>
        <end position="109"/>
    </location>
</feature>
<keyword evidence="1" id="KW-1133">Transmembrane helix</keyword>
<dbReference type="EMBL" id="MCRJ01000084">
    <property type="protein sequence ID" value="ODN69583.1"/>
    <property type="molecule type" value="Genomic_DNA"/>
</dbReference>
<protein>
    <submittedName>
        <fullName evidence="2">Uncharacterized protein</fullName>
    </submittedName>
</protein>
<keyword evidence="1" id="KW-0472">Membrane</keyword>
<evidence type="ECO:0000313" key="2">
    <source>
        <dbReference type="EMBL" id="ODN69583.1"/>
    </source>
</evidence>
<dbReference type="RefSeq" id="WP_069307550.1">
    <property type="nucleotide sequence ID" value="NZ_MCRJ01000084.1"/>
</dbReference>
<evidence type="ECO:0000313" key="3">
    <source>
        <dbReference type="Proteomes" id="UP000094622"/>
    </source>
</evidence>
<reference evidence="2 3" key="1">
    <citation type="submission" date="2016-07" db="EMBL/GenBank/DDBJ databases">
        <title>Draft Genome Sequence of Methylobrevis pamukkalensis PK2.</title>
        <authorList>
            <person name="Vasilenko O.V."/>
            <person name="Doronina N.V."/>
            <person name="Shmareva M.N."/>
            <person name="Tarlachkov S.V."/>
            <person name="Mustakhimov I."/>
            <person name="Trotsenko Y.A."/>
        </authorList>
    </citation>
    <scope>NUCLEOTIDE SEQUENCE [LARGE SCALE GENOMIC DNA]</scope>
    <source>
        <strain evidence="2 3">PK2</strain>
    </source>
</reference>